<dbReference type="GeneID" id="36404786"/>
<protein>
    <submittedName>
        <fullName evidence="2">Uncharacterized protein</fullName>
    </submittedName>
</protein>
<proteinExistence type="predicted"/>
<evidence type="ECO:0000256" key="1">
    <source>
        <dbReference type="SAM" id="SignalP"/>
    </source>
</evidence>
<dbReference type="Proteomes" id="UP000054928">
    <property type="component" value="Unassembled WGS sequence"/>
</dbReference>
<name>A0A0P1AEK0_PLAHL</name>
<dbReference type="RefSeq" id="XP_024575856.1">
    <property type="nucleotide sequence ID" value="XM_024725040.1"/>
</dbReference>
<keyword evidence="1" id="KW-0732">Signal</keyword>
<feature type="chain" id="PRO_5006058615" evidence="1">
    <location>
        <begin position="22"/>
        <end position="118"/>
    </location>
</feature>
<dbReference type="EMBL" id="CCYD01000428">
    <property type="protein sequence ID" value="CEG39487.1"/>
    <property type="molecule type" value="Genomic_DNA"/>
</dbReference>
<accession>A0A0P1AEK0</accession>
<sequence length="118" mass="13463">MVSRTRISFLNCFFTARVVRSAFVSSGEDNTTSHRETHVGLRLAIIAMDLTQWAKLADLQAQTVTIDCITSYLRSHALRITTLYKETFKRTFCSLTEYMVLSNAAFWSGEKRPVAKYV</sequence>
<feature type="signal peptide" evidence="1">
    <location>
        <begin position="1"/>
        <end position="21"/>
    </location>
</feature>
<keyword evidence="3" id="KW-1185">Reference proteome</keyword>
<reference evidence="3" key="1">
    <citation type="submission" date="2014-09" db="EMBL/GenBank/DDBJ databases">
        <authorList>
            <person name="Sharma Rahul"/>
            <person name="Thines Marco"/>
        </authorList>
    </citation>
    <scope>NUCLEOTIDE SEQUENCE [LARGE SCALE GENOMIC DNA]</scope>
</reference>
<evidence type="ECO:0000313" key="2">
    <source>
        <dbReference type="EMBL" id="CEG39487.1"/>
    </source>
</evidence>
<evidence type="ECO:0000313" key="3">
    <source>
        <dbReference type="Proteomes" id="UP000054928"/>
    </source>
</evidence>
<dbReference type="AlphaFoldDB" id="A0A0P1AEK0"/>
<organism evidence="2 3">
    <name type="scientific">Plasmopara halstedii</name>
    <name type="common">Downy mildew of sunflower</name>
    <dbReference type="NCBI Taxonomy" id="4781"/>
    <lineage>
        <taxon>Eukaryota</taxon>
        <taxon>Sar</taxon>
        <taxon>Stramenopiles</taxon>
        <taxon>Oomycota</taxon>
        <taxon>Peronosporomycetes</taxon>
        <taxon>Peronosporales</taxon>
        <taxon>Peronosporaceae</taxon>
        <taxon>Plasmopara</taxon>
    </lineage>
</organism>